<gene>
    <name evidence="3" type="ORF">HNP25_002838</name>
</gene>
<dbReference type="InterPro" id="IPR000620">
    <property type="entry name" value="EamA_dom"/>
</dbReference>
<protein>
    <submittedName>
        <fullName evidence="3">Drug/metabolite transporter (DMT)-like permease</fullName>
    </submittedName>
</protein>
<feature type="transmembrane region" description="Helical" evidence="1">
    <location>
        <begin position="12"/>
        <end position="31"/>
    </location>
</feature>
<name>A0A841ELW0_9BACT</name>
<feature type="transmembrane region" description="Helical" evidence="1">
    <location>
        <begin position="66"/>
        <end position="83"/>
    </location>
</feature>
<dbReference type="InterPro" id="IPR037185">
    <property type="entry name" value="EmrE-like"/>
</dbReference>
<evidence type="ECO:0000313" key="3">
    <source>
        <dbReference type="EMBL" id="MBB6004175.1"/>
    </source>
</evidence>
<feature type="domain" description="EamA" evidence="2">
    <location>
        <begin position="145"/>
        <end position="284"/>
    </location>
</feature>
<comment type="caution">
    <text evidence="3">The sequence shown here is derived from an EMBL/GenBank/DDBJ whole genome shotgun (WGS) entry which is preliminary data.</text>
</comment>
<proteinExistence type="predicted"/>
<dbReference type="RefSeq" id="WP_184135020.1">
    <property type="nucleotide sequence ID" value="NZ_JACHKT010000020.1"/>
</dbReference>
<dbReference type="Proteomes" id="UP000524404">
    <property type="component" value="Unassembled WGS sequence"/>
</dbReference>
<feature type="transmembrane region" description="Helical" evidence="1">
    <location>
        <begin position="240"/>
        <end position="261"/>
    </location>
</feature>
<dbReference type="AlphaFoldDB" id="A0A841ELW0"/>
<dbReference type="PANTHER" id="PTHR22911">
    <property type="entry name" value="ACYL-MALONYL CONDENSING ENZYME-RELATED"/>
    <property type="match status" value="1"/>
</dbReference>
<feature type="transmembrane region" description="Helical" evidence="1">
    <location>
        <begin position="209"/>
        <end position="228"/>
    </location>
</feature>
<organism evidence="3 4">
    <name type="scientific">Arcicella rosea</name>
    <dbReference type="NCBI Taxonomy" id="502909"/>
    <lineage>
        <taxon>Bacteria</taxon>
        <taxon>Pseudomonadati</taxon>
        <taxon>Bacteroidota</taxon>
        <taxon>Cytophagia</taxon>
        <taxon>Cytophagales</taxon>
        <taxon>Flectobacillaceae</taxon>
        <taxon>Arcicella</taxon>
    </lineage>
</organism>
<dbReference type="SUPFAM" id="SSF103481">
    <property type="entry name" value="Multidrug resistance efflux transporter EmrE"/>
    <property type="match status" value="1"/>
</dbReference>
<feature type="transmembrane region" description="Helical" evidence="1">
    <location>
        <begin position="120"/>
        <end position="138"/>
    </location>
</feature>
<evidence type="ECO:0000259" key="2">
    <source>
        <dbReference type="Pfam" id="PF00892"/>
    </source>
</evidence>
<feature type="transmembrane region" description="Helical" evidence="1">
    <location>
        <begin position="175"/>
        <end position="197"/>
    </location>
</feature>
<feature type="transmembrane region" description="Helical" evidence="1">
    <location>
        <begin position="89"/>
        <end position="108"/>
    </location>
</feature>
<keyword evidence="1" id="KW-0472">Membrane</keyword>
<keyword evidence="1" id="KW-1133">Transmembrane helix</keyword>
<sequence>MKTNNIKDYIQLHLVVLIAGFTAILGALISAHSLSVVFFRTLLASGGLFIYLYLKNVSIKVSTKATWQLLATGGIIALHWFTFFYAAKISTVAICLAGFSTGSLWTSLLEPIWDKRKIRIIEVGLGLMVIVGLYLIFLFEVNHIMGLFVGIFSAFLSALFSVINSRFATKHSPQIITFYEMMGATIFTFVPVLYLFFEGSANLKIIPQGLDWLWIMILAFVCTVYAFAEGVELIRKFSAFTFNLTLNLEPVYGIILAYLIFGEKEQMTTGFYAGTFIILASVLLYPLLKKSKFSNN</sequence>
<feature type="transmembrane region" description="Helical" evidence="1">
    <location>
        <begin position="144"/>
        <end position="163"/>
    </location>
</feature>
<dbReference type="GO" id="GO:0016020">
    <property type="term" value="C:membrane"/>
    <property type="evidence" value="ECO:0007669"/>
    <property type="project" value="InterPro"/>
</dbReference>
<dbReference type="Pfam" id="PF00892">
    <property type="entry name" value="EamA"/>
    <property type="match status" value="1"/>
</dbReference>
<dbReference type="EMBL" id="JACHKT010000020">
    <property type="protein sequence ID" value="MBB6004175.1"/>
    <property type="molecule type" value="Genomic_DNA"/>
</dbReference>
<feature type="transmembrane region" description="Helical" evidence="1">
    <location>
        <begin position="267"/>
        <end position="288"/>
    </location>
</feature>
<evidence type="ECO:0000313" key="4">
    <source>
        <dbReference type="Proteomes" id="UP000524404"/>
    </source>
</evidence>
<reference evidence="3 4" key="1">
    <citation type="submission" date="2020-08" db="EMBL/GenBank/DDBJ databases">
        <title>Functional genomics of gut bacteria from endangered species of beetles.</title>
        <authorList>
            <person name="Carlos-Shanley C."/>
        </authorList>
    </citation>
    <scope>NUCLEOTIDE SEQUENCE [LARGE SCALE GENOMIC DNA]</scope>
    <source>
        <strain evidence="3 4">S00070</strain>
    </source>
</reference>
<keyword evidence="4" id="KW-1185">Reference proteome</keyword>
<accession>A0A841ELW0</accession>
<feature type="transmembrane region" description="Helical" evidence="1">
    <location>
        <begin position="37"/>
        <end position="54"/>
    </location>
</feature>
<dbReference type="PANTHER" id="PTHR22911:SF79">
    <property type="entry name" value="MOBA-LIKE NTP TRANSFERASE DOMAIN-CONTAINING PROTEIN"/>
    <property type="match status" value="1"/>
</dbReference>
<keyword evidence="1" id="KW-0812">Transmembrane</keyword>
<evidence type="ECO:0000256" key="1">
    <source>
        <dbReference type="SAM" id="Phobius"/>
    </source>
</evidence>